<comment type="caution">
    <text evidence="3">The sequence shown here is derived from an EMBL/GenBank/DDBJ whole genome shotgun (WGS) entry which is preliminary data.</text>
</comment>
<dbReference type="GO" id="GO:0032259">
    <property type="term" value="P:methylation"/>
    <property type="evidence" value="ECO:0007669"/>
    <property type="project" value="UniProtKB-KW"/>
</dbReference>
<dbReference type="InterPro" id="IPR004314">
    <property type="entry name" value="Neprosin"/>
</dbReference>
<dbReference type="PANTHER" id="PTHR31589:SF223">
    <property type="entry name" value="PROTEIN, PUTATIVE (DUF239)-RELATED"/>
    <property type="match status" value="1"/>
</dbReference>
<reference evidence="4" key="2">
    <citation type="journal article" date="2018" name="BMC Genomics">
        <title>A manually annotated Actinidia chinensis var. chinensis (kiwifruit) genome highlights the challenges associated with draft genomes and gene prediction in plants.</title>
        <authorList>
            <person name="Pilkington S.M."/>
            <person name="Crowhurst R."/>
            <person name="Hilario E."/>
            <person name="Nardozza S."/>
            <person name="Fraser L."/>
            <person name="Peng Y."/>
            <person name="Gunaseelan K."/>
            <person name="Simpson R."/>
            <person name="Tahir J."/>
            <person name="Deroles S.C."/>
            <person name="Templeton K."/>
            <person name="Luo Z."/>
            <person name="Davy M."/>
            <person name="Cheng C."/>
            <person name="McNeilage M."/>
            <person name="Scaglione D."/>
            <person name="Liu Y."/>
            <person name="Zhang Q."/>
            <person name="Datson P."/>
            <person name="De Silva N."/>
            <person name="Gardiner S.E."/>
            <person name="Bassett H."/>
            <person name="Chagne D."/>
            <person name="McCallum J."/>
            <person name="Dzierzon H."/>
            <person name="Deng C."/>
            <person name="Wang Y.Y."/>
            <person name="Barron L."/>
            <person name="Manako K."/>
            <person name="Bowen J."/>
            <person name="Foster T.M."/>
            <person name="Erridge Z.A."/>
            <person name="Tiffin H."/>
            <person name="Waite C.N."/>
            <person name="Davies K.M."/>
            <person name="Grierson E.P."/>
            <person name="Laing W.A."/>
            <person name="Kirk R."/>
            <person name="Chen X."/>
            <person name="Wood M."/>
            <person name="Montefiori M."/>
            <person name="Brummell D.A."/>
            <person name="Schwinn K.E."/>
            <person name="Catanach A."/>
            <person name="Fullerton C."/>
            <person name="Li D."/>
            <person name="Meiyalaghan S."/>
            <person name="Nieuwenhuizen N."/>
            <person name="Read N."/>
            <person name="Prakash R."/>
            <person name="Hunter D."/>
            <person name="Zhang H."/>
            <person name="McKenzie M."/>
            <person name="Knabel M."/>
            <person name="Harris A."/>
            <person name="Allan A.C."/>
            <person name="Gleave A."/>
            <person name="Chen A."/>
            <person name="Janssen B.J."/>
            <person name="Plunkett B."/>
            <person name="Ampomah-Dwamena C."/>
            <person name="Voogd C."/>
            <person name="Leif D."/>
            <person name="Lafferty D."/>
            <person name="Souleyre E.J.F."/>
            <person name="Varkonyi-Gasic E."/>
            <person name="Gambi F."/>
            <person name="Hanley J."/>
            <person name="Yao J.L."/>
            <person name="Cheung J."/>
            <person name="David K.M."/>
            <person name="Warren B."/>
            <person name="Marsh K."/>
            <person name="Snowden K.C."/>
            <person name="Lin-Wang K."/>
            <person name="Brian L."/>
            <person name="Martinez-Sanchez M."/>
            <person name="Wang M."/>
            <person name="Ileperuma N."/>
            <person name="Macnee N."/>
            <person name="Campin R."/>
            <person name="McAtee P."/>
            <person name="Drummond R.S.M."/>
            <person name="Espley R.V."/>
            <person name="Ireland H.S."/>
            <person name="Wu R."/>
            <person name="Atkinson R.G."/>
            <person name="Karunairetnam S."/>
            <person name="Bulley S."/>
            <person name="Chunkath S."/>
            <person name="Hanley Z."/>
            <person name="Storey R."/>
            <person name="Thrimawithana A.H."/>
            <person name="Thomson S."/>
            <person name="David C."/>
            <person name="Testolin R."/>
            <person name="Huang H."/>
            <person name="Hellens R.P."/>
            <person name="Schaffer R.J."/>
        </authorList>
    </citation>
    <scope>NUCLEOTIDE SEQUENCE [LARGE SCALE GENOMIC DNA]</scope>
    <source>
        <strain evidence="4">cv. Red5</strain>
    </source>
</reference>
<dbReference type="InterPro" id="IPR025521">
    <property type="entry name" value="Neprosin_propep"/>
</dbReference>
<dbReference type="OrthoDB" id="1858978at2759"/>
<sequence length="448" mass="50608">QRMDLHVVLFVLVACSLVVGHNGVEGDTSLSKEEELELEKQLKLINKPAVKTIQTDYGDIYDCVDFYKQPAFDHPLLKNHTFHFQMKPTSLPMRMRDQVSAKVNGSLHMGLKGGGCPSFGTVPIRRITKEDFIREKFASKKSILDDSSFNYVKEKIRDKRKYLHKLRLALACIAQYTSIRTKAGPTKYTNGALAELSLYNPLCQGRQYNAARITVQNRPDSIQVGCRAGRSRCFNKGCPGFVIVNTEIPLGFVYSETSSRGGLVYEVQLCLSRDLVNGNWWLLVEDDNTAIGFWPKQIFSGLADLASYANWLTSIINGGGEFVDASNIETFTNKCTSYDVIDVPRAGDQFRHLVLVLKAKTVSDRLVLSKHVLRSIPKILFQRKWNLVWEGRNKLALLECDEVEMLLRFPKNHTRGRGISRTDQYKSVGNSFQVSTSSILLFSDSFWA</sequence>
<feature type="non-terminal residue" evidence="3">
    <location>
        <position position="1"/>
    </location>
</feature>
<feature type="chain" id="PRO_5015346596" evidence="1">
    <location>
        <begin position="21"/>
        <end position="448"/>
    </location>
</feature>
<dbReference type="SUPFAM" id="SSF53335">
    <property type="entry name" value="S-adenosyl-L-methionine-dependent methyltransferases"/>
    <property type="match status" value="1"/>
</dbReference>
<organism evidence="3 4">
    <name type="scientific">Actinidia chinensis var. chinensis</name>
    <name type="common">Chinese soft-hair kiwi</name>
    <dbReference type="NCBI Taxonomy" id="1590841"/>
    <lineage>
        <taxon>Eukaryota</taxon>
        <taxon>Viridiplantae</taxon>
        <taxon>Streptophyta</taxon>
        <taxon>Embryophyta</taxon>
        <taxon>Tracheophyta</taxon>
        <taxon>Spermatophyta</taxon>
        <taxon>Magnoliopsida</taxon>
        <taxon>eudicotyledons</taxon>
        <taxon>Gunneridae</taxon>
        <taxon>Pentapetalae</taxon>
        <taxon>asterids</taxon>
        <taxon>Ericales</taxon>
        <taxon>Actinidiaceae</taxon>
        <taxon>Actinidia</taxon>
    </lineage>
</organism>
<dbReference type="OMA" id="IMWIENG"/>
<feature type="signal peptide" evidence="1">
    <location>
        <begin position="1"/>
        <end position="20"/>
    </location>
</feature>
<dbReference type="FunCoup" id="A0A2R6Q8C8">
    <property type="interactions" value="60"/>
</dbReference>
<name>A0A2R6Q8C8_ACTCC</name>
<dbReference type="PANTHER" id="PTHR31589">
    <property type="entry name" value="PROTEIN, PUTATIVE (DUF239)-RELATED-RELATED"/>
    <property type="match status" value="1"/>
</dbReference>
<reference evidence="3 4" key="1">
    <citation type="submission" date="2017-07" db="EMBL/GenBank/DDBJ databases">
        <title>An improved, manually edited Actinidia chinensis var. chinensis (kiwifruit) genome highlights the challenges associated with draft genomes and gene prediction in plants.</title>
        <authorList>
            <person name="Pilkington S."/>
            <person name="Crowhurst R."/>
            <person name="Hilario E."/>
            <person name="Nardozza S."/>
            <person name="Fraser L."/>
            <person name="Peng Y."/>
            <person name="Gunaseelan K."/>
            <person name="Simpson R."/>
            <person name="Tahir J."/>
            <person name="Deroles S."/>
            <person name="Templeton K."/>
            <person name="Luo Z."/>
            <person name="Davy M."/>
            <person name="Cheng C."/>
            <person name="Mcneilage M."/>
            <person name="Scaglione D."/>
            <person name="Liu Y."/>
            <person name="Zhang Q."/>
            <person name="Datson P."/>
            <person name="De Silva N."/>
            <person name="Gardiner S."/>
            <person name="Bassett H."/>
            <person name="Chagne D."/>
            <person name="Mccallum J."/>
            <person name="Dzierzon H."/>
            <person name="Deng C."/>
            <person name="Wang Y.-Y."/>
            <person name="Barron N."/>
            <person name="Manako K."/>
            <person name="Bowen J."/>
            <person name="Foster T."/>
            <person name="Erridge Z."/>
            <person name="Tiffin H."/>
            <person name="Waite C."/>
            <person name="Davies K."/>
            <person name="Grierson E."/>
            <person name="Laing W."/>
            <person name="Kirk R."/>
            <person name="Chen X."/>
            <person name="Wood M."/>
            <person name="Montefiori M."/>
            <person name="Brummell D."/>
            <person name="Schwinn K."/>
            <person name="Catanach A."/>
            <person name="Fullerton C."/>
            <person name="Li D."/>
            <person name="Meiyalaghan S."/>
            <person name="Nieuwenhuizen N."/>
            <person name="Read N."/>
            <person name="Prakash R."/>
            <person name="Hunter D."/>
            <person name="Zhang H."/>
            <person name="Mckenzie M."/>
            <person name="Knabel M."/>
            <person name="Harris A."/>
            <person name="Allan A."/>
            <person name="Chen A."/>
            <person name="Janssen B."/>
            <person name="Plunkett B."/>
            <person name="Dwamena C."/>
            <person name="Voogd C."/>
            <person name="Leif D."/>
            <person name="Lafferty D."/>
            <person name="Souleyre E."/>
            <person name="Varkonyi-Gasic E."/>
            <person name="Gambi F."/>
            <person name="Hanley J."/>
            <person name="Yao J.-L."/>
            <person name="Cheung J."/>
            <person name="David K."/>
            <person name="Warren B."/>
            <person name="Marsh K."/>
            <person name="Snowden K."/>
            <person name="Lin-Wang K."/>
            <person name="Brian L."/>
            <person name="Martinez-Sanchez M."/>
            <person name="Wang M."/>
            <person name="Ileperuma N."/>
            <person name="Macnee N."/>
            <person name="Campin R."/>
            <person name="Mcatee P."/>
            <person name="Drummond R."/>
            <person name="Espley R."/>
            <person name="Ireland H."/>
            <person name="Wu R."/>
            <person name="Atkinson R."/>
            <person name="Karunairetnam S."/>
            <person name="Bulley S."/>
            <person name="Chunkath S."/>
            <person name="Hanley Z."/>
            <person name="Storey R."/>
            <person name="Thrimawithana A."/>
            <person name="Thomson S."/>
            <person name="David C."/>
            <person name="Testolin R."/>
        </authorList>
    </citation>
    <scope>NUCLEOTIDE SEQUENCE [LARGE SCALE GENOMIC DNA]</scope>
    <source>
        <strain evidence="4">cv. Red5</strain>
        <tissue evidence="3">Young leaf</tissue>
    </source>
</reference>
<accession>A0A2R6Q8C8</accession>
<dbReference type="Pfam" id="PF03080">
    <property type="entry name" value="Neprosin"/>
    <property type="match status" value="1"/>
</dbReference>
<feature type="domain" description="Neprosin PEP catalytic" evidence="2">
    <location>
        <begin position="169"/>
        <end position="401"/>
    </location>
</feature>
<dbReference type="AlphaFoldDB" id="A0A2R6Q8C8"/>
<dbReference type="InterPro" id="IPR029063">
    <property type="entry name" value="SAM-dependent_MTases_sf"/>
</dbReference>
<keyword evidence="4" id="KW-1185">Reference proteome</keyword>
<dbReference type="GO" id="GO:0008168">
    <property type="term" value="F:methyltransferase activity"/>
    <property type="evidence" value="ECO:0007669"/>
    <property type="project" value="UniProtKB-KW"/>
</dbReference>
<proteinExistence type="predicted"/>
<evidence type="ECO:0000313" key="3">
    <source>
        <dbReference type="EMBL" id="PSS04153.1"/>
    </source>
</evidence>
<evidence type="ECO:0000313" key="4">
    <source>
        <dbReference type="Proteomes" id="UP000241394"/>
    </source>
</evidence>
<dbReference type="Pfam" id="PF14365">
    <property type="entry name" value="Neprosin_AP"/>
    <property type="match status" value="1"/>
</dbReference>
<evidence type="ECO:0000259" key="2">
    <source>
        <dbReference type="PROSITE" id="PS52045"/>
    </source>
</evidence>
<dbReference type="EMBL" id="NKQK01000018">
    <property type="protein sequence ID" value="PSS04153.1"/>
    <property type="molecule type" value="Genomic_DNA"/>
</dbReference>
<dbReference type="Gramene" id="PSS04153">
    <property type="protein sequence ID" value="PSS04153"/>
    <property type="gene ID" value="CEY00_Acc19993"/>
</dbReference>
<gene>
    <name evidence="3" type="ORF">CEY00_Acc19993</name>
</gene>
<dbReference type="STRING" id="1590841.A0A2R6Q8C8"/>
<dbReference type="InterPro" id="IPR053168">
    <property type="entry name" value="Glutamic_endopeptidase"/>
</dbReference>
<dbReference type="InParanoid" id="A0A2R6Q8C8"/>
<dbReference type="Proteomes" id="UP000241394">
    <property type="component" value="Chromosome LG18"/>
</dbReference>
<keyword evidence="3" id="KW-0489">Methyltransferase</keyword>
<protein>
    <submittedName>
        <fullName evidence="3">DNA (Cytosine-5)-methyltransferase</fullName>
    </submittedName>
</protein>
<keyword evidence="3" id="KW-0808">Transferase</keyword>
<dbReference type="PROSITE" id="PS52045">
    <property type="entry name" value="NEPROSIN_PEP_CD"/>
    <property type="match status" value="1"/>
</dbReference>
<evidence type="ECO:0000256" key="1">
    <source>
        <dbReference type="SAM" id="SignalP"/>
    </source>
</evidence>
<keyword evidence="1" id="KW-0732">Signal</keyword>